<dbReference type="InterPro" id="IPR004088">
    <property type="entry name" value="KH_dom_type_1"/>
</dbReference>
<evidence type="ECO:0000313" key="22">
    <source>
        <dbReference type="Ensembl" id="ENSONIP00000063974.1"/>
    </source>
</evidence>
<comment type="subcellular location">
    <subcellularLocation>
        <location evidence="1">Cytoplasm</location>
    </subcellularLocation>
    <subcellularLocation>
        <location evidence="2">Nucleus</location>
        <location evidence="2">Nucleoplasm</location>
    </subcellularLocation>
</comment>
<accession>A0A669DXA8</accession>
<keyword evidence="10" id="KW-0677">Repeat</keyword>
<dbReference type="GO" id="GO:0005654">
    <property type="term" value="C:nucleoplasm"/>
    <property type="evidence" value="ECO:0007669"/>
    <property type="project" value="UniProtKB-SubCell"/>
</dbReference>
<evidence type="ECO:0000256" key="8">
    <source>
        <dbReference type="ARBA" id="ARBA00022664"/>
    </source>
</evidence>
<evidence type="ECO:0000256" key="13">
    <source>
        <dbReference type="ARBA" id="ARBA00023125"/>
    </source>
</evidence>
<evidence type="ECO:0000256" key="1">
    <source>
        <dbReference type="ARBA" id="ARBA00004496"/>
    </source>
</evidence>
<organism evidence="22 23">
    <name type="scientific">Oreochromis niloticus</name>
    <name type="common">Nile tilapia</name>
    <name type="synonym">Tilapia nilotica</name>
    <dbReference type="NCBI Taxonomy" id="8128"/>
    <lineage>
        <taxon>Eukaryota</taxon>
        <taxon>Metazoa</taxon>
        <taxon>Chordata</taxon>
        <taxon>Craniata</taxon>
        <taxon>Vertebrata</taxon>
        <taxon>Euteleostomi</taxon>
        <taxon>Actinopterygii</taxon>
        <taxon>Neopterygii</taxon>
        <taxon>Teleostei</taxon>
        <taxon>Neoteleostei</taxon>
        <taxon>Acanthomorphata</taxon>
        <taxon>Ovalentaria</taxon>
        <taxon>Cichlomorphae</taxon>
        <taxon>Cichliformes</taxon>
        <taxon>Cichlidae</taxon>
        <taxon>African cichlids</taxon>
        <taxon>Pseudocrenilabrinae</taxon>
        <taxon>Oreochromini</taxon>
        <taxon>Oreochromis</taxon>
    </lineage>
</organism>
<keyword evidence="13" id="KW-0238">DNA-binding</keyword>
<reference evidence="22" key="3">
    <citation type="submission" date="2025-09" db="UniProtKB">
        <authorList>
            <consortium name="Ensembl"/>
        </authorList>
    </citation>
    <scope>IDENTIFICATION</scope>
</reference>
<feature type="compositionally biased region" description="Basic and acidic residues" evidence="20">
    <location>
        <begin position="20"/>
        <end position="37"/>
    </location>
</feature>
<dbReference type="GO" id="GO:0006355">
    <property type="term" value="P:regulation of DNA-templated transcription"/>
    <property type="evidence" value="ECO:0007669"/>
    <property type="project" value="UniProtKB-ARBA"/>
</dbReference>
<proteinExistence type="predicted"/>
<name>A0A669DXA8_ORENI</name>
<dbReference type="FunFam" id="3.30.1370.10:FF:000021">
    <property type="entry name" value="Heterogeneous nuclear ribonucleoprotein K, like"/>
    <property type="match status" value="1"/>
</dbReference>
<feature type="compositionally biased region" description="Basic and acidic residues" evidence="20">
    <location>
        <begin position="267"/>
        <end position="276"/>
    </location>
</feature>
<keyword evidence="17" id="KW-0539">Nucleus</keyword>
<dbReference type="CDD" id="cd22433">
    <property type="entry name" value="KH-I_HNRNPK_rpt2"/>
    <property type="match status" value="1"/>
</dbReference>
<dbReference type="InterPro" id="IPR036612">
    <property type="entry name" value="KH_dom_type_1_sf"/>
</dbReference>
<dbReference type="PROSITE" id="PS50084">
    <property type="entry name" value="KH_TYPE_1"/>
    <property type="match status" value="3"/>
</dbReference>
<evidence type="ECO:0000256" key="19">
    <source>
        <dbReference type="PROSITE-ProRule" id="PRU00117"/>
    </source>
</evidence>
<evidence type="ECO:0000256" key="9">
    <source>
        <dbReference type="ARBA" id="ARBA00022728"/>
    </source>
</evidence>
<dbReference type="FunFam" id="3.30.1370.10:FF:000023">
    <property type="entry name" value="Heterogeneous nuclear ribonucleoprotein K, like"/>
    <property type="match status" value="1"/>
</dbReference>
<keyword evidence="16" id="KW-0508">mRNA splicing</keyword>
<dbReference type="FunFam" id="3.30.1370.10:FF:000025">
    <property type="entry name" value="Heterogeneous nuclear ribonucleoprotein K, like"/>
    <property type="match status" value="1"/>
</dbReference>
<dbReference type="Ensembl" id="ENSONIT00000065324.1">
    <property type="protein sequence ID" value="ENSONIP00000063974.1"/>
    <property type="gene ID" value="ENSONIG00000007565.2"/>
</dbReference>
<dbReference type="InterPro" id="IPR004087">
    <property type="entry name" value="KH_dom"/>
</dbReference>
<dbReference type="AlphaFoldDB" id="A0A669DXA8"/>
<evidence type="ECO:0000256" key="10">
    <source>
        <dbReference type="ARBA" id="ARBA00022737"/>
    </source>
</evidence>
<evidence type="ECO:0000256" key="14">
    <source>
        <dbReference type="ARBA" id="ARBA00023159"/>
    </source>
</evidence>
<feature type="domain" description="K Homology" evidence="21">
    <location>
        <begin position="42"/>
        <end position="110"/>
    </location>
</feature>
<keyword evidence="23" id="KW-1185">Reference proteome</keyword>
<keyword evidence="9" id="KW-0747">Spliceosome</keyword>
<dbReference type="GeneTree" id="ENSGT00940000153434"/>
<evidence type="ECO:0000256" key="2">
    <source>
        <dbReference type="ARBA" id="ARBA00004642"/>
    </source>
</evidence>
<evidence type="ECO:0000313" key="23">
    <source>
        <dbReference type="Proteomes" id="UP000005207"/>
    </source>
</evidence>
<dbReference type="GO" id="GO:0003677">
    <property type="term" value="F:DNA binding"/>
    <property type="evidence" value="ECO:0007669"/>
    <property type="project" value="UniProtKB-KW"/>
</dbReference>
<evidence type="ECO:0000256" key="6">
    <source>
        <dbReference type="ARBA" id="ARBA00022491"/>
    </source>
</evidence>
<keyword evidence="11 19" id="KW-0694">RNA-binding</keyword>
<reference evidence="22" key="2">
    <citation type="submission" date="2025-08" db="UniProtKB">
        <authorList>
            <consortium name="Ensembl"/>
        </authorList>
    </citation>
    <scope>IDENTIFICATION</scope>
</reference>
<dbReference type="GO" id="GO:0006397">
    <property type="term" value="P:mRNA processing"/>
    <property type="evidence" value="ECO:0007669"/>
    <property type="project" value="UniProtKB-KW"/>
</dbReference>
<evidence type="ECO:0000256" key="3">
    <source>
        <dbReference type="ARBA" id="ARBA00018447"/>
    </source>
</evidence>
<dbReference type="SMART" id="SM00322">
    <property type="entry name" value="KH"/>
    <property type="match status" value="3"/>
</dbReference>
<dbReference type="Gene3D" id="3.30.1370.10">
    <property type="entry name" value="K Homology domain, type 1"/>
    <property type="match status" value="3"/>
</dbReference>
<keyword evidence="14" id="KW-0010">Activator</keyword>
<evidence type="ECO:0000256" key="4">
    <source>
        <dbReference type="ARBA" id="ARBA00022481"/>
    </source>
</evidence>
<keyword evidence="5" id="KW-0963">Cytoplasm</keyword>
<dbReference type="GO" id="GO:0003723">
    <property type="term" value="F:RNA binding"/>
    <property type="evidence" value="ECO:0007669"/>
    <property type="project" value="UniProtKB-UniRule"/>
</dbReference>
<feature type="region of interest" description="Disordered" evidence="20">
    <location>
        <begin position="252"/>
        <end position="313"/>
    </location>
</feature>
<evidence type="ECO:0000256" key="11">
    <source>
        <dbReference type="ARBA" id="ARBA00022884"/>
    </source>
</evidence>
<dbReference type="GO" id="GO:0010629">
    <property type="term" value="P:negative regulation of gene expression"/>
    <property type="evidence" value="ECO:0007669"/>
    <property type="project" value="UniProtKB-ARBA"/>
</dbReference>
<evidence type="ECO:0000259" key="21">
    <source>
        <dbReference type="SMART" id="SM00322"/>
    </source>
</evidence>
<dbReference type="GO" id="GO:0005737">
    <property type="term" value="C:cytoplasm"/>
    <property type="evidence" value="ECO:0007669"/>
    <property type="project" value="UniProtKB-SubCell"/>
</dbReference>
<dbReference type="GO" id="GO:0042981">
    <property type="term" value="P:regulation of apoptotic process"/>
    <property type="evidence" value="ECO:0007669"/>
    <property type="project" value="UniProtKB-ARBA"/>
</dbReference>
<keyword evidence="15" id="KW-0804">Transcription</keyword>
<keyword evidence="18" id="KW-0687">Ribonucleoprotein</keyword>
<keyword evidence="6" id="KW-0678">Repressor</keyword>
<feature type="domain" description="K Homology" evidence="21">
    <location>
        <begin position="133"/>
        <end position="204"/>
    </location>
</feature>
<reference evidence="23" key="1">
    <citation type="submission" date="2012-01" db="EMBL/GenBank/DDBJ databases">
        <title>The Genome Sequence of Oreochromis niloticus (Nile Tilapia).</title>
        <authorList>
            <consortium name="Broad Institute Genome Assembly Team"/>
            <consortium name="Broad Institute Sequencing Platform"/>
            <person name="Di Palma F."/>
            <person name="Johnson J."/>
            <person name="Lander E.S."/>
            <person name="Lindblad-Toh K."/>
        </authorList>
    </citation>
    <scope>NUCLEOTIDE SEQUENCE [LARGE SCALE GENOMIC DNA]</scope>
</reference>
<evidence type="ECO:0000256" key="18">
    <source>
        <dbReference type="ARBA" id="ARBA00023274"/>
    </source>
</evidence>
<evidence type="ECO:0000256" key="20">
    <source>
        <dbReference type="SAM" id="MobiDB-lite"/>
    </source>
</evidence>
<dbReference type="PANTHER" id="PTHR10288">
    <property type="entry name" value="KH DOMAIN CONTAINING RNA BINDING PROTEIN"/>
    <property type="match status" value="1"/>
</dbReference>
<evidence type="ECO:0000256" key="15">
    <source>
        <dbReference type="ARBA" id="ARBA00023163"/>
    </source>
</evidence>
<dbReference type="CDD" id="cd22432">
    <property type="entry name" value="KH-I_HNRNPK_rpt1"/>
    <property type="match status" value="1"/>
</dbReference>
<sequence>MEVKGKQQDEDISFSNTDTNGKRPAEDMDEEQAFKRSRNTDEMVELRVLLQSKNAGAVIGKGGKNIKALRTDYNASVSVPDSSGPERILSVNASIDTIGEILLKIIPTLEEVSCHNNCAYKQRAYQHYSGIDFDCELRLLIHQSLAGGIIGVKGAKIKELRENTQTTIKLFQECCPHSTDRVVLVGGKPERVVECIKVILELVSEAPIKGRAQPYDPNFYDETYDYGGFTMLFEERGRRPIGGFPIRVRGGFERMPPVRGSRPMPPSRRDYDDMSPRRGPPPPLSRGRGGSRARNLPLPPPPPPRGGDRRGRGDRYDSMVSVFTNASVILIRMCRFLLLCSGRGSYSDIGGPVITTQVTIPKDLAGSIIGKGGQRIKQIRHESGASIKIDEPLEGSEDRIITITGTQDQIQNAQYLLQNRHALL</sequence>
<evidence type="ECO:0000256" key="16">
    <source>
        <dbReference type="ARBA" id="ARBA00023187"/>
    </source>
</evidence>
<dbReference type="Pfam" id="PF00013">
    <property type="entry name" value="KH_1"/>
    <property type="match status" value="3"/>
</dbReference>
<evidence type="ECO:0000256" key="7">
    <source>
        <dbReference type="ARBA" id="ARBA00022553"/>
    </source>
</evidence>
<keyword evidence="8" id="KW-0507">mRNA processing</keyword>
<dbReference type="Pfam" id="PF08067">
    <property type="entry name" value="ROKNT"/>
    <property type="match status" value="1"/>
</dbReference>
<dbReference type="InterPro" id="IPR012987">
    <property type="entry name" value="ROK_N"/>
</dbReference>
<feature type="region of interest" description="Disordered" evidence="20">
    <location>
        <begin position="1"/>
        <end position="37"/>
    </location>
</feature>
<keyword evidence="7" id="KW-0597">Phosphoprotein</keyword>
<keyword evidence="12" id="KW-0805">Transcription regulation</keyword>
<dbReference type="SUPFAM" id="SSF54791">
    <property type="entry name" value="Eukaryotic type KH-domain (KH-domain type I)"/>
    <property type="match status" value="3"/>
</dbReference>
<evidence type="ECO:0000256" key="12">
    <source>
        <dbReference type="ARBA" id="ARBA00023015"/>
    </source>
</evidence>
<feature type="domain" description="K Homology" evidence="21">
    <location>
        <begin position="352"/>
        <end position="422"/>
    </location>
</feature>
<evidence type="ECO:0000256" key="17">
    <source>
        <dbReference type="ARBA" id="ARBA00023242"/>
    </source>
</evidence>
<dbReference type="GO" id="GO:0005681">
    <property type="term" value="C:spliceosomal complex"/>
    <property type="evidence" value="ECO:0007669"/>
    <property type="project" value="UniProtKB-KW"/>
</dbReference>
<keyword evidence="4" id="KW-0488">Methylation</keyword>
<dbReference type="CDD" id="cd22434">
    <property type="entry name" value="KH-I_HNRNPK_rpt3"/>
    <property type="match status" value="1"/>
</dbReference>
<dbReference type="Proteomes" id="UP000005207">
    <property type="component" value="Linkage group LG7"/>
</dbReference>
<dbReference type="GO" id="GO:0008380">
    <property type="term" value="P:RNA splicing"/>
    <property type="evidence" value="ECO:0007669"/>
    <property type="project" value="UniProtKB-KW"/>
</dbReference>
<protein>
    <recommendedName>
        <fullName evidence="3">Heterogeneous nuclear ribonucleoprotein K</fullName>
    </recommendedName>
</protein>
<gene>
    <name evidence="22" type="primary">HNRNPK</name>
    <name evidence="22" type="synonym">hnrpkl</name>
</gene>
<evidence type="ECO:0000256" key="5">
    <source>
        <dbReference type="ARBA" id="ARBA00022490"/>
    </source>
</evidence>